<comment type="caution">
    <text evidence="2">The sequence shown here is derived from an EMBL/GenBank/DDBJ whole genome shotgun (WGS) entry which is preliminary data.</text>
</comment>
<dbReference type="Gene3D" id="1.10.1220.10">
    <property type="entry name" value="Met repressor-like"/>
    <property type="match status" value="1"/>
</dbReference>
<dbReference type="SUPFAM" id="SSF47598">
    <property type="entry name" value="Ribbon-helix-helix"/>
    <property type="match status" value="1"/>
</dbReference>
<sequence>MASLSVKDVPDEWAERLRQRAARNHRSLQGELMAIIEQAVQEAEQVLAPLPRPTVVGVGWGGRPIFRRGSKTIEQIAAEHRARFPEPIRGVPEAVDIIRAERDAR</sequence>
<evidence type="ECO:0000259" key="1">
    <source>
        <dbReference type="Pfam" id="PF22513"/>
    </source>
</evidence>
<dbReference type="RefSeq" id="WP_309897693.1">
    <property type="nucleotide sequence ID" value="NZ_JAVDRF010000001.1"/>
</dbReference>
<dbReference type="InterPro" id="IPR053853">
    <property type="entry name" value="FitA-like_RHH"/>
</dbReference>
<proteinExistence type="predicted"/>
<dbReference type="EMBL" id="JAVDRF010000001">
    <property type="protein sequence ID" value="MDR6534291.1"/>
    <property type="molecule type" value="Genomic_DNA"/>
</dbReference>
<dbReference type="InterPro" id="IPR010985">
    <property type="entry name" value="Ribbon_hlx_hlx"/>
</dbReference>
<gene>
    <name evidence="2" type="ORF">J2739_000051</name>
</gene>
<protein>
    <submittedName>
        <fullName evidence="2">Plasmid stability protein</fullName>
    </submittedName>
</protein>
<organism evidence="2 3">
    <name type="scientific">Variovorax soli</name>
    <dbReference type="NCBI Taxonomy" id="376815"/>
    <lineage>
        <taxon>Bacteria</taxon>
        <taxon>Pseudomonadati</taxon>
        <taxon>Pseudomonadota</taxon>
        <taxon>Betaproteobacteria</taxon>
        <taxon>Burkholderiales</taxon>
        <taxon>Comamonadaceae</taxon>
        <taxon>Variovorax</taxon>
    </lineage>
</organism>
<evidence type="ECO:0000313" key="3">
    <source>
        <dbReference type="Proteomes" id="UP001184230"/>
    </source>
</evidence>
<accession>A0ABU1N774</accession>
<dbReference type="InterPro" id="IPR013321">
    <property type="entry name" value="Arc_rbn_hlx_hlx"/>
</dbReference>
<evidence type="ECO:0000313" key="2">
    <source>
        <dbReference type="EMBL" id="MDR6534291.1"/>
    </source>
</evidence>
<dbReference type="Pfam" id="PF22513">
    <property type="entry name" value="FitA-like_RHH"/>
    <property type="match status" value="1"/>
</dbReference>
<dbReference type="Proteomes" id="UP001184230">
    <property type="component" value="Unassembled WGS sequence"/>
</dbReference>
<name>A0ABU1N774_9BURK</name>
<feature type="domain" description="Antitoxin FitA-like ribbon-helix-helix" evidence="1">
    <location>
        <begin position="2"/>
        <end position="40"/>
    </location>
</feature>
<keyword evidence="3" id="KW-1185">Reference proteome</keyword>
<reference evidence="2 3" key="1">
    <citation type="submission" date="2023-07" db="EMBL/GenBank/DDBJ databases">
        <title>Sorghum-associated microbial communities from plants grown in Nebraska, USA.</title>
        <authorList>
            <person name="Schachtman D."/>
        </authorList>
    </citation>
    <scope>NUCLEOTIDE SEQUENCE [LARGE SCALE GENOMIC DNA]</scope>
    <source>
        <strain evidence="2 3">DS1781</strain>
    </source>
</reference>